<dbReference type="Proteomes" id="UP001367508">
    <property type="component" value="Unassembled WGS sequence"/>
</dbReference>
<feature type="transmembrane region" description="Helical" evidence="2">
    <location>
        <begin position="103"/>
        <end position="122"/>
    </location>
</feature>
<comment type="caution">
    <text evidence="4">The sequence shown here is derived from an EMBL/GenBank/DDBJ whole genome shotgun (WGS) entry which is preliminary data.</text>
</comment>
<keyword evidence="2" id="KW-0812">Transmembrane</keyword>
<sequence>MTETEDTEPKMADPLLLNDPEPTQFQNRRATRVASLDVFRGLSVFLMILVDYGGSIFPIISHASWNGIHLADLVMPFFLFIAGISLALVYKRRPQKTEATWKALARAVKLFALGIILQGGYFHGVTSLTFGVDIERIRWMGILQRISIGYIVAALCEIWLPASRWKELGFFKSYYWHWFVSVILLALYSALLYGLYVPDWQFDASASTSSWPPSGGDIYMVNCSVRGDLGPACNSVGMIDRYIIGLNHLYRKPVYRNLKECNMSGKGQVSDSSPSWCHAPFDPEGILSSIPAAVSCIIGLQYGHVLAHLQDHKGRLDNWKCFSVSFLALGLFLALIGVPLNKSLYTVSYMLLTSAGSGFTFIALYVLVDVRGHRRLTAVLEWMGKHSLSIFVIVSSNLAVIAIQGFYWSKPQNNIIHWIVTRFEHRGNRKGKSQVLADMRKMGPTADKMIRSHMVTLFTSVPHSKFQLFYCKTNVYKLFSFQNCPQYPSSSSIKGAAPPTSLFHSQTKQNKLTLLR</sequence>
<feature type="domain" description="Heparan-alpha-glucosaminide N-acetyltransferase catalytic" evidence="3">
    <location>
        <begin position="32"/>
        <end position="156"/>
    </location>
</feature>
<evidence type="ECO:0000256" key="1">
    <source>
        <dbReference type="SAM" id="MobiDB-lite"/>
    </source>
</evidence>
<feature type="transmembrane region" description="Helical" evidence="2">
    <location>
        <begin position="290"/>
        <end position="309"/>
    </location>
</feature>
<feature type="transmembrane region" description="Helical" evidence="2">
    <location>
        <begin position="142"/>
        <end position="162"/>
    </location>
</feature>
<feature type="transmembrane region" description="Helical" evidence="2">
    <location>
        <begin position="388"/>
        <end position="408"/>
    </location>
</feature>
<dbReference type="PANTHER" id="PTHR31061:SF28">
    <property type="entry name" value="HEPARAN-ALPHA-GLUCOSAMINIDE N-ACETYLTRANSFERASE-LIKE"/>
    <property type="match status" value="1"/>
</dbReference>
<keyword evidence="2" id="KW-0472">Membrane</keyword>
<feature type="transmembrane region" description="Helical" evidence="2">
    <location>
        <begin position="38"/>
        <end position="61"/>
    </location>
</feature>
<evidence type="ECO:0000313" key="4">
    <source>
        <dbReference type="EMBL" id="KAK7351934.1"/>
    </source>
</evidence>
<feature type="transmembrane region" description="Helical" evidence="2">
    <location>
        <begin position="73"/>
        <end position="91"/>
    </location>
</feature>
<proteinExistence type="predicted"/>
<feature type="transmembrane region" description="Helical" evidence="2">
    <location>
        <begin position="174"/>
        <end position="196"/>
    </location>
</feature>
<protein>
    <recommendedName>
        <fullName evidence="3">Heparan-alpha-glucosaminide N-acetyltransferase catalytic domain-containing protein</fullName>
    </recommendedName>
</protein>
<organism evidence="4 5">
    <name type="scientific">Canavalia gladiata</name>
    <name type="common">Sword bean</name>
    <name type="synonym">Dolichos gladiatus</name>
    <dbReference type="NCBI Taxonomy" id="3824"/>
    <lineage>
        <taxon>Eukaryota</taxon>
        <taxon>Viridiplantae</taxon>
        <taxon>Streptophyta</taxon>
        <taxon>Embryophyta</taxon>
        <taxon>Tracheophyta</taxon>
        <taxon>Spermatophyta</taxon>
        <taxon>Magnoliopsida</taxon>
        <taxon>eudicotyledons</taxon>
        <taxon>Gunneridae</taxon>
        <taxon>Pentapetalae</taxon>
        <taxon>rosids</taxon>
        <taxon>fabids</taxon>
        <taxon>Fabales</taxon>
        <taxon>Fabaceae</taxon>
        <taxon>Papilionoideae</taxon>
        <taxon>50 kb inversion clade</taxon>
        <taxon>NPAAA clade</taxon>
        <taxon>indigoferoid/millettioid clade</taxon>
        <taxon>Phaseoleae</taxon>
        <taxon>Canavalia</taxon>
    </lineage>
</organism>
<feature type="region of interest" description="Disordered" evidence="1">
    <location>
        <begin position="1"/>
        <end position="20"/>
    </location>
</feature>
<gene>
    <name evidence="4" type="ORF">VNO77_11719</name>
</gene>
<evidence type="ECO:0000256" key="2">
    <source>
        <dbReference type="SAM" id="Phobius"/>
    </source>
</evidence>
<accession>A0AAN9QYE3</accession>
<evidence type="ECO:0000313" key="5">
    <source>
        <dbReference type="Proteomes" id="UP001367508"/>
    </source>
</evidence>
<name>A0AAN9QYE3_CANGL</name>
<evidence type="ECO:0000259" key="3">
    <source>
        <dbReference type="Pfam" id="PF07786"/>
    </source>
</evidence>
<reference evidence="4 5" key="1">
    <citation type="submission" date="2024-01" db="EMBL/GenBank/DDBJ databases">
        <title>The genomes of 5 underutilized Papilionoideae crops provide insights into root nodulation and disease resistanc.</title>
        <authorList>
            <person name="Jiang F."/>
        </authorList>
    </citation>
    <scope>NUCLEOTIDE SEQUENCE [LARGE SCALE GENOMIC DNA]</scope>
    <source>
        <strain evidence="4">LVBAO_FW01</strain>
        <tissue evidence="4">Leaves</tissue>
    </source>
</reference>
<feature type="transmembrane region" description="Helical" evidence="2">
    <location>
        <begin position="321"/>
        <end position="340"/>
    </location>
</feature>
<keyword evidence="2" id="KW-1133">Transmembrane helix</keyword>
<dbReference type="AlphaFoldDB" id="A0AAN9QYE3"/>
<dbReference type="InterPro" id="IPR012429">
    <property type="entry name" value="HGSNAT_cat"/>
</dbReference>
<dbReference type="PANTHER" id="PTHR31061">
    <property type="entry name" value="LD22376P"/>
    <property type="match status" value="1"/>
</dbReference>
<feature type="transmembrane region" description="Helical" evidence="2">
    <location>
        <begin position="346"/>
        <end position="368"/>
    </location>
</feature>
<dbReference type="Pfam" id="PF07786">
    <property type="entry name" value="HGSNAT_cat"/>
    <property type="match status" value="1"/>
</dbReference>
<keyword evidence="5" id="KW-1185">Reference proteome</keyword>
<dbReference type="EMBL" id="JAYMYQ010000002">
    <property type="protein sequence ID" value="KAK7351934.1"/>
    <property type="molecule type" value="Genomic_DNA"/>
</dbReference>